<evidence type="ECO:0000313" key="2">
    <source>
        <dbReference type="Proteomes" id="UP001341840"/>
    </source>
</evidence>
<reference evidence="1 2" key="1">
    <citation type="journal article" date="2023" name="Plants (Basel)">
        <title>Bridging the Gap: Combining Genomics and Transcriptomics Approaches to Understand Stylosanthes scabra, an Orphan Legume from the Brazilian Caatinga.</title>
        <authorList>
            <person name="Ferreira-Neto J.R.C."/>
            <person name="da Silva M.D."/>
            <person name="Binneck E."/>
            <person name="de Melo N.F."/>
            <person name="da Silva R.H."/>
            <person name="de Melo A.L.T.M."/>
            <person name="Pandolfi V."/>
            <person name="Bustamante F.O."/>
            <person name="Brasileiro-Vidal A.C."/>
            <person name="Benko-Iseppon A.M."/>
        </authorList>
    </citation>
    <scope>NUCLEOTIDE SEQUENCE [LARGE SCALE GENOMIC DNA]</scope>
    <source>
        <tissue evidence="1">Leaves</tissue>
    </source>
</reference>
<proteinExistence type="predicted"/>
<evidence type="ECO:0000313" key="1">
    <source>
        <dbReference type="EMBL" id="MED6129939.1"/>
    </source>
</evidence>
<organism evidence="1 2">
    <name type="scientific">Stylosanthes scabra</name>
    <dbReference type="NCBI Taxonomy" id="79078"/>
    <lineage>
        <taxon>Eukaryota</taxon>
        <taxon>Viridiplantae</taxon>
        <taxon>Streptophyta</taxon>
        <taxon>Embryophyta</taxon>
        <taxon>Tracheophyta</taxon>
        <taxon>Spermatophyta</taxon>
        <taxon>Magnoliopsida</taxon>
        <taxon>eudicotyledons</taxon>
        <taxon>Gunneridae</taxon>
        <taxon>Pentapetalae</taxon>
        <taxon>rosids</taxon>
        <taxon>fabids</taxon>
        <taxon>Fabales</taxon>
        <taxon>Fabaceae</taxon>
        <taxon>Papilionoideae</taxon>
        <taxon>50 kb inversion clade</taxon>
        <taxon>dalbergioids sensu lato</taxon>
        <taxon>Dalbergieae</taxon>
        <taxon>Pterocarpus clade</taxon>
        <taxon>Stylosanthes</taxon>
    </lineage>
</organism>
<sequence length="59" mass="6760">ATFLTDCAKPVQDKIMDIFFLKPRREEETLMRRRRSGDGSKEVAASLSLSRAIIEKLPH</sequence>
<name>A0ABU6S147_9FABA</name>
<keyword evidence="2" id="KW-1185">Reference proteome</keyword>
<dbReference type="Proteomes" id="UP001341840">
    <property type="component" value="Unassembled WGS sequence"/>
</dbReference>
<feature type="non-terminal residue" evidence="1">
    <location>
        <position position="1"/>
    </location>
</feature>
<comment type="caution">
    <text evidence="1">The sequence shown here is derived from an EMBL/GenBank/DDBJ whole genome shotgun (WGS) entry which is preliminary data.</text>
</comment>
<dbReference type="EMBL" id="JASCZI010038778">
    <property type="protein sequence ID" value="MED6129939.1"/>
    <property type="molecule type" value="Genomic_DNA"/>
</dbReference>
<protein>
    <submittedName>
        <fullName evidence="1">Uncharacterized protein</fullName>
    </submittedName>
</protein>
<accession>A0ABU6S147</accession>
<gene>
    <name evidence="1" type="ORF">PIB30_112953</name>
</gene>